<evidence type="ECO:0000259" key="5">
    <source>
        <dbReference type="Pfam" id="PF00535"/>
    </source>
</evidence>
<evidence type="ECO:0000256" key="2">
    <source>
        <dbReference type="ARBA" id="ARBA00022676"/>
    </source>
</evidence>
<feature type="compositionally biased region" description="Low complexity" evidence="4">
    <location>
        <begin position="338"/>
        <end position="357"/>
    </location>
</feature>
<organism evidence="6 7">
    <name type="scientific">Modicisalibacter zincidurans</name>
    <dbReference type="NCBI Taxonomy" id="1178777"/>
    <lineage>
        <taxon>Bacteria</taxon>
        <taxon>Pseudomonadati</taxon>
        <taxon>Pseudomonadota</taxon>
        <taxon>Gammaproteobacteria</taxon>
        <taxon>Oceanospirillales</taxon>
        <taxon>Halomonadaceae</taxon>
        <taxon>Modicisalibacter</taxon>
    </lineage>
</organism>
<feature type="domain" description="Glycosyltransferase 2-like" evidence="5">
    <location>
        <begin position="6"/>
        <end position="107"/>
    </location>
</feature>
<reference evidence="7" key="1">
    <citation type="journal article" date="2019" name="Int. J. Syst. Evol. Microbiol.">
        <title>The Global Catalogue of Microorganisms (GCM) 10K type strain sequencing project: providing services to taxonomists for standard genome sequencing and annotation.</title>
        <authorList>
            <consortium name="The Broad Institute Genomics Platform"/>
            <consortium name="The Broad Institute Genome Sequencing Center for Infectious Disease"/>
            <person name="Wu L."/>
            <person name="Ma J."/>
        </authorList>
    </citation>
    <scope>NUCLEOTIDE SEQUENCE [LARGE SCALE GENOMIC DNA]</scope>
    <source>
        <strain evidence="7">JCM 18472</strain>
    </source>
</reference>
<dbReference type="PANTHER" id="PTHR43179:SF12">
    <property type="entry name" value="GALACTOFURANOSYLTRANSFERASE GLFT2"/>
    <property type="match status" value="1"/>
</dbReference>
<feature type="region of interest" description="Disordered" evidence="4">
    <location>
        <begin position="333"/>
        <end position="374"/>
    </location>
</feature>
<accession>A0ABP9RIM9</accession>
<dbReference type="PANTHER" id="PTHR43179">
    <property type="entry name" value="RHAMNOSYLTRANSFERASE WBBL"/>
    <property type="match status" value="1"/>
</dbReference>
<name>A0ABP9RIM9_9GAMM</name>
<dbReference type="SUPFAM" id="SSF53448">
    <property type="entry name" value="Nucleotide-diphospho-sugar transferases"/>
    <property type="match status" value="1"/>
</dbReference>
<proteinExistence type="inferred from homology"/>
<evidence type="ECO:0000256" key="1">
    <source>
        <dbReference type="ARBA" id="ARBA00006739"/>
    </source>
</evidence>
<evidence type="ECO:0000313" key="6">
    <source>
        <dbReference type="EMBL" id="GAA5178447.1"/>
    </source>
</evidence>
<dbReference type="RefSeq" id="WP_084173417.1">
    <property type="nucleotide sequence ID" value="NZ_BAABKI010000028.1"/>
</dbReference>
<sequence length="374" mass="41581">MHQVYAVILTYNRKELLKRCLDAIYSQTRPCDGVIVVDNASHDGTQQQLLEANYPSLKVYVLSRNIGASGGFNAGFRLAYRNEADFVWMMDDDVIPKPNALQNLLEADARLSRMDIDRAFLISTAYTEEGLVTDSPALNLQRNEIGCPGWPGMVEHGMVPVRHTTFVSILVPRSAITEHGLPIASMFIWGEDTEYTLRITQDKPGFLVGSSKVLHLREKNGPINILSENNPARMKYYRYFIRNRIFICRKYFGTYRLVLHISKVFFIVAKLVRKGLFHRAGIVLGGVMESIFFFPATEPVEAPIETLGASIRLLEKPHYVAKKAIASEAASDTLASGTLTNPPNSSRPSPSGISRLPDGADGATAGSRLRVARH</sequence>
<dbReference type="Proteomes" id="UP001500074">
    <property type="component" value="Unassembled WGS sequence"/>
</dbReference>
<gene>
    <name evidence="6" type="ORF">GCM10023342_28940</name>
</gene>
<dbReference type="Pfam" id="PF00535">
    <property type="entry name" value="Glycos_transf_2"/>
    <property type="match status" value="1"/>
</dbReference>
<protein>
    <recommendedName>
        <fullName evidence="5">Glycosyltransferase 2-like domain-containing protein</fullName>
    </recommendedName>
</protein>
<dbReference type="Gene3D" id="3.90.550.10">
    <property type="entry name" value="Spore Coat Polysaccharide Biosynthesis Protein SpsA, Chain A"/>
    <property type="match status" value="1"/>
</dbReference>
<comment type="caution">
    <text evidence="6">The sequence shown here is derived from an EMBL/GenBank/DDBJ whole genome shotgun (WGS) entry which is preliminary data.</text>
</comment>
<evidence type="ECO:0000256" key="3">
    <source>
        <dbReference type="ARBA" id="ARBA00022679"/>
    </source>
</evidence>
<keyword evidence="3" id="KW-0808">Transferase</keyword>
<dbReference type="InterPro" id="IPR029044">
    <property type="entry name" value="Nucleotide-diphossugar_trans"/>
</dbReference>
<dbReference type="EMBL" id="BAABKI010000028">
    <property type="protein sequence ID" value="GAA5178447.1"/>
    <property type="molecule type" value="Genomic_DNA"/>
</dbReference>
<comment type="similarity">
    <text evidence="1">Belongs to the glycosyltransferase 2 family.</text>
</comment>
<dbReference type="CDD" id="cd04185">
    <property type="entry name" value="GT_2_like_b"/>
    <property type="match status" value="1"/>
</dbReference>
<keyword evidence="7" id="KW-1185">Reference proteome</keyword>
<dbReference type="InterPro" id="IPR001173">
    <property type="entry name" value="Glyco_trans_2-like"/>
</dbReference>
<keyword evidence="2" id="KW-0328">Glycosyltransferase</keyword>
<evidence type="ECO:0000313" key="7">
    <source>
        <dbReference type="Proteomes" id="UP001500074"/>
    </source>
</evidence>
<evidence type="ECO:0000256" key="4">
    <source>
        <dbReference type="SAM" id="MobiDB-lite"/>
    </source>
</evidence>